<dbReference type="SUPFAM" id="SSF53474">
    <property type="entry name" value="alpha/beta-Hydrolases"/>
    <property type="match status" value="1"/>
</dbReference>
<dbReference type="GO" id="GO:0016020">
    <property type="term" value="C:membrane"/>
    <property type="evidence" value="ECO:0007669"/>
    <property type="project" value="TreeGrafter"/>
</dbReference>
<feature type="domain" description="AB hydrolase-1" evidence="1">
    <location>
        <begin position="98"/>
        <end position="168"/>
    </location>
</feature>
<reference evidence="2" key="1">
    <citation type="submission" date="2023-08" db="EMBL/GenBank/DDBJ databases">
        <title>Black Yeasts Isolated from many extreme environments.</title>
        <authorList>
            <person name="Coleine C."/>
            <person name="Stajich J.E."/>
            <person name="Selbmann L."/>
        </authorList>
    </citation>
    <scope>NUCLEOTIDE SEQUENCE</scope>
    <source>
        <strain evidence="2">CCFEE 5401</strain>
    </source>
</reference>
<comment type="caution">
    <text evidence="2">The sequence shown here is derived from an EMBL/GenBank/DDBJ whole genome shotgun (WGS) entry which is preliminary data.</text>
</comment>
<dbReference type="Gene3D" id="3.40.50.1820">
    <property type="entry name" value="alpha/beta hydrolase"/>
    <property type="match status" value="1"/>
</dbReference>
<evidence type="ECO:0000313" key="2">
    <source>
        <dbReference type="EMBL" id="KAK5113980.1"/>
    </source>
</evidence>
<name>A0AAN7YH86_9PEZI</name>
<dbReference type="InterPro" id="IPR029058">
    <property type="entry name" value="AB_hydrolase_fold"/>
</dbReference>
<organism evidence="2 3">
    <name type="scientific">Meristemomyces frigidus</name>
    <dbReference type="NCBI Taxonomy" id="1508187"/>
    <lineage>
        <taxon>Eukaryota</taxon>
        <taxon>Fungi</taxon>
        <taxon>Dikarya</taxon>
        <taxon>Ascomycota</taxon>
        <taxon>Pezizomycotina</taxon>
        <taxon>Dothideomycetes</taxon>
        <taxon>Dothideomycetidae</taxon>
        <taxon>Mycosphaerellales</taxon>
        <taxon>Teratosphaeriaceae</taxon>
        <taxon>Meristemomyces</taxon>
    </lineage>
</organism>
<accession>A0AAN7YH86</accession>
<dbReference type="Proteomes" id="UP001310890">
    <property type="component" value="Unassembled WGS sequence"/>
</dbReference>
<dbReference type="PANTHER" id="PTHR12277:SF64">
    <property type="entry name" value="SUPERFAMILY HYDROLASE, PUTATIVE (AFU_ORTHOLOGUE AFUA_3G01760)-RELATED"/>
    <property type="match status" value="1"/>
</dbReference>
<gene>
    <name evidence="2" type="ORF">LTR62_003103</name>
</gene>
<sequence length="305" mass="34345">MTVVFQERIIYMPYMPPGARSEKIDDYAAVCLPVVWQEERIRSGDGTKISLCVGRLHLEERIPPHRHEEDEGLVICYFQGNGSSSPPRLPLLSHVLKLLDARAPNVRCTIVALSYRGYWTSSGRATQQGIELDAEAMLKWVAERYSRSQLILWGQSIGAGIASTAAARCIQSKSYSKPLVTGLLLETPFTSIKSMLLALYPQSWLPYRYLGPFLRSHWDSETALRSIAAASLNASEISILLMPATRDEVVPPQEVEKLEDLCKELRLRYMRKDILGALHTEATTRRDGQKAVVDFVLKVREKLSE</sequence>
<evidence type="ECO:0000313" key="3">
    <source>
        <dbReference type="Proteomes" id="UP001310890"/>
    </source>
</evidence>
<dbReference type="GO" id="GO:0008474">
    <property type="term" value="F:palmitoyl-(protein) hydrolase activity"/>
    <property type="evidence" value="ECO:0007669"/>
    <property type="project" value="TreeGrafter"/>
</dbReference>
<dbReference type="PANTHER" id="PTHR12277">
    <property type="entry name" value="ALPHA/BETA HYDROLASE DOMAIN-CONTAINING PROTEIN"/>
    <property type="match status" value="1"/>
</dbReference>
<dbReference type="AlphaFoldDB" id="A0AAN7YH86"/>
<protein>
    <recommendedName>
        <fullName evidence="1">AB hydrolase-1 domain-containing protein</fullName>
    </recommendedName>
</protein>
<dbReference type="Pfam" id="PF00561">
    <property type="entry name" value="Abhydrolase_1"/>
    <property type="match status" value="1"/>
</dbReference>
<dbReference type="EMBL" id="JAVRRL010000020">
    <property type="protein sequence ID" value="KAK5113980.1"/>
    <property type="molecule type" value="Genomic_DNA"/>
</dbReference>
<proteinExistence type="predicted"/>
<dbReference type="InterPro" id="IPR000073">
    <property type="entry name" value="AB_hydrolase_1"/>
</dbReference>
<evidence type="ECO:0000259" key="1">
    <source>
        <dbReference type="Pfam" id="PF00561"/>
    </source>
</evidence>